<name>A0A166VG88_9GAMM</name>
<dbReference type="Proteomes" id="UP000076643">
    <property type="component" value="Unassembled WGS sequence"/>
</dbReference>
<sequence length="33" mass="3951">MHKNYQKNKIQFTTFKAITKRLALFAIGLLQKR</sequence>
<comment type="caution">
    <text evidence="1">The sequence shown here is derived from an EMBL/GenBank/DDBJ whole genome shotgun (WGS) entry which is preliminary data.</text>
</comment>
<proteinExistence type="predicted"/>
<organism evidence="1 2">
    <name type="scientific">Pseudoalteromonas luteoviolacea DSM 6061</name>
    <dbReference type="NCBI Taxonomy" id="1365250"/>
    <lineage>
        <taxon>Bacteria</taxon>
        <taxon>Pseudomonadati</taxon>
        <taxon>Pseudomonadota</taxon>
        <taxon>Gammaproteobacteria</taxon>
        <taxon>Alteromonadales</taxon>
        <taxon>Pseudoalteromonadaceae</taxon>
        <taxon>Pseudoalteromonas</taxon>
    </lineage>
</organism>
<keyword evidence="2" id="KW-1185">Reference proteome</keyword>
<accession>A0A166VG88</accession>
<reference evidence="1 2" key="1">
    <citation type="submission" date="2013-07" db="EMBL/GenBank/DDBJ databases">
        <title>Comparative Genomic and Metabolomic Analysis of Twelve Strains of Pseudoalteromonas luteoviolacea.</title>
        <authorList>
            <person name="Vynne N.G."/>
            <person name="Mansson M."/>
            <person name="Gram L."/>
        </authorList>
    </citation>
    <scope>NUCLEOTIDE SEQUENCE [LARGE SCALE GENOMIC DNA]</scope>
    <source>
        <strain evidence="1 2">DSM 6061</strain>
    </source>
</reference>
<evidence type="ECO:0000313" key="1">
    <source>
        <dbReference type="EMBL" id="KZN32696.1"/>
    </source>
</evidence>
<protein>
    <submittedName>
        <fullName evidence="1">Uncharacterized protein</fullName>
    </submittedName>
</protein>
<dbReference type="AlphaFoldDB" id="A0A166VG88"/>
<dbReference type="EMBL" id="AUYB01000128">
    <property type="protein sequence ID" value="KZN32696.1"/>
    <property type="molecule type" value="Genomic_DNA"/>
</dbReference>
<evidence type="ECO:0000313" key="2">
    <source>
        <dbReference type="Proteomes" id="UP000076643"/>
    </source>
</evidence>
<gene>
    <name evidence="1" type="ORF">N475_21245</name>
</gene>